<accession>A0A8D9LY57</accession>
<organism evidence="1 2">
    <name type="scientific">Brassica campestris</name>
    <name type="common">Field mustard</name>
    <dbReference type="NCBI Taxonomy" id="3711"/>
    <lineage>
        <taxon>Eukaryota</taxon>
        <taxon>Viridiplantae</taxon>
        <taxon>Streptophyta</taxon>
        <taxon>Embryophyta</taxon>
        <taxon>Tracheophyta</taxon>
        <taxon>Spermatophyta</taxon>
        <taxon>Magnoliopsida</taxon>
        <taxon>eudicotyledons</taxon>
        <taxon>Gunneridae</taxon>
        <taxon>Pentapetalae</taxon>
        <taxon>rosids</taxon>
        <taxon>malvids</taxon>
        <taxon>Brassicales</taxon>
        <taxon>Brassicaceae</taxon>
        <taxon>Brassiceae</taxon>
        <taxon>Brassica</taxon>
    </lineage>
</organism>
<evidence type="ECO:0000313" key="2">
    <source>
        <dbReference type="Proteomes" id="UP000694005"/>
    </source>
</evidence>
<protein>
    <submittedName>
        <fullName evidence="1">Uncharacterized protein</fullName>
    </submittedName>
</protein>
<sequence>DEKSDLLGDREDHLIPSASQGESTVFFNKMKGDVTITAILKNSNQDSGDEGKEAVFSFKSL</sequence>
<dbReference type="InterPro" id="IPR036815">
    <property type="entry name" value="14-3-3_dom_sf"/>
</dbReference>
<dbReference type="AlphaFoldDB" id="A0A8D9LY57"/>
<proteinExistence type="predicted"/>
<name>A0A8D9LY57_BRACM</name>
<dbReference type="Gramene" id="A01p50130.2_BraZ1">
    <property type="protein sequence ID" value="A01p50130.2_BraZ1.CDS"/>
    <property type="gene ID" value="A01g50130.2_BraZ1"/>
</dbReference>
<gene>
    <name evidence="1" type="ORF">BRAPAZ1V2_A01P50130.2</name>
</gene>
<dbReference type="SUPFAM" id="SSF48445">
    <property type="entry name" value="14-3-3 protein"/>
    <property type="match status" value="1"/>
</dbReference>
<dbReference type="Gene3D" id="1.20.190.20">
    <property type="entry name" value="14-3-3 domain"/>
    <property type="match status" value="1"/>
</dbReference>
<reference evidence="1 2" key="1">
    <citation type="submission" date="2021-07" db="EMBL/GenBank/DDBJ databases">
        <authorList>
            <consortium name="Genoscope - CEA"/>
            <person name="William W."/>
        </authorList>
    </citation>
    <scope>NUCLEOTIDE SEQUENCE [LARGE SCALE GENOMIC DNA]</scope>
</reference>
<feature type="non-terminal residue" evidence="1">
    <location>
        <position position="61"/>
    </location>
</feature>
<evidence type="ECO:0000313" key="1">
    <source>
        <dbReference type="EMBL" id="CAG7890937.1"/>
    </source>
</evidence>
<dbReference type="EMBL" id="LS974617">
    <property type="protein sequence ID" value="CAG7890937.1"/>
    <property type="molecule type" value="Genomic_DNA"/>
</dbReference>
<dbReference type="Proteomes" id="UP000694005">
    <property type="component" value="Chromosome A01"/>
</dbReference>